<evidence type="ECO:0000313" key="3">
    <source>
        <dbReference type="EMBL" id="GFS35229.1"/>
    </source>
</evidence>
<feature type="domain" description="Pre-C2HC" evidence="2">
    <location>
        <begin position="294"/>
        <end position="352"/>
    </location>
</feature>
<organism evidence="3 4">
    <name type="scientific">Trichonephila inaurata madagascariensis</name>
    <dbReference type="NCBI Taxonomy" id="2747483"/>
    <lineage>
        <taxon>Eukaryota</taxon>
        <taxon>Metazoa</taxon>
        <taxon>Ecdysozoa</taxon>
        <taxon>Arthropoda</taxon>
        <taxon>Chelicerata</taxon>
        <taxon>Arachnida</taxon>
        <taxon>Araneae</taxon>
        <taxon>Araneomorphae</taxon>
        <taxon>Entelegynae</taxon>
        <taxon>Araneoidea</taxon>
        <taxon>Nephilidae</taxon>
        <taxon>Trichonephila</taxon>
        <taxon>Trichonephila inaurata</taxon>
    </lineage>
</organism>
<gene>
    <name evidence="3" type="primary">ORF1_118</name>
    <name evidence="3" type="ORF">TNIN_469221</name>
</gene>
<dbReference type="Proteomes" id="UP000886998">
    <property type="component" value="Unassembled WGS sequence"/>
</dbReference>
<evidence type="ECO:0000256" key="1">
    <source>
        <dbReference type="SAM" id="MobiDB-lite"/>
    </source>
</evidence>
<dbReference type="AlphaFoldDB" id="A0A8X6I8Z7"/>
<keyword evidence="4" id="KW-1185">Reference proteome</keyword>
<feature type="compositionally biased region" description="Polar residues" evidence="1">
    <location>
        <begin position="112"/>
        <end position="121"/>
    </location>
</feature>
<feature type="compositionally biased region" description="Polar residues" evidence="1">
    <location>
        <begin position="171"/>
        <end position="208"/>
    </location>
</feature>
<feature type="region of interest" description="Disordered" evidence="1">
    <location>
        <begin position="112"/>
        <end position="150"/>
    </location>
</feature>
<dbReference type="Pfam" id="PF07530">
    <property type="entry name" value="PRE_C2HC"/>
    <property type="match status" value="1"/>
</dbReference>
<proteinExistence type="predicted"/>
<dbReference type="OrthoDB" id="8123891at2759"/>
<dbReference type="EMBL" id="BMAV01024678">
    <property type="protein sequence ID" value="GFS35229.1"/>
    <property type="molecule type" value="Genomic_DNA"/>
</dbReference>
<feature type="region of interest" description="Disordered" evidence="1">
    <location>
        <begin position="171"/>
        <end position="211"/>
    </location>
</feature>
<comment type="caution">
    <text evidence="3">The sequence shown here is derived from an EMBL/GenBank/DDBJ whole genome shotgun (WGS) entry which is preliminary data.</text>
</comment>
<dbReference type="InterPro" id="IPR006579">
    <property type="entry name" value="Pre_C2HC_dom"/>
</dbReference>
<evidence type="ECO:0000313" key="4">
    <source>
        <dbReference type="Proteomes" id="UP000886998"/>
    </source>
</evidence>
<sequence length="557" mass="62739">MSIDQQQEMDLVNSSLPSSRISTPEISDCERLQIAQGEIKKYSILLSNVSHTINAIEPCVQDEDPELVHLYSRQEYLNERRQAAVSEFSSLPRCTTPGCQIHNCNSNNPTLNFSPVNSPSKKSVDFPELPKVNRPKRKESEDGFTSPTYKQTFKKANLEIKNFTVETNNKFNNLNQSNASDTTGNSQPTATQNMPNTSNDTTAKSTPKTLPPPVFLNIDKNYLQQLKTLTKTIPTLRSKKTGELIRLYTNNFEDYRLLNNTLEQLKYQYFCIKPKQERPIKVVIKGLPRDTDTQHINENLIDLGYTVDKVTQLIGRITKQALPIFLITLPRNITNLQIFHLTQLCYLTVRVEGYDGKGVTQCYSCNKFHHTADNCHFIPRCLKCGEAHQTRDCAIKHVDNTYCINCHVYGHMANYSKCPLYPKPRKGTNITPNTYSTAVDSIIRPNVSYAQAANNSHSKNTQQMATQAKKTPVVSQPKQINQVVTPTIPTPAPEDNSPQALILKTLQATIQSLTVLTQQIAALSFPTPPPQPKKNKSKLTKAQLQALLEAYLDNDDE</sequence>
<protein>
    <submittedName>
        <fullName evidence="3">Nucleic-acid-binding protein from transposon X-element</fullName>
    </submittedName>
</protein>
<name>A0A8X6I8Z7_9ARAC</name>
<reference evidence="3" key="1">
    <citation type="submission" date="2020-08" db="EMBL/GenBank/DDBJ databases">
        <title>Multicomponent nature underlies the extraordinary mechanical properties of spider dragline silk.</title>
        <authorList>
            <person name="Kono N."/>
            <person name="Nakamura H."/>
            <person name="Mori M."/>
            <person name="Yoshida Y."/>
            <person name="Ohtoshi R."/>
            <person name="Malay A.D."/>
            <person name="Moran D.A.P."/>
            <person name="Tomita M."/>
            <person name="Numata K."/>
            <person name="Arakawa K."/>
        </authorList>
    </citation>
    <scope>NUCLEOTIDE SEQUENCE</scope>
</reference>
<accession>A0A8X6I8Z7</accession>
<evidence type="ECO:0000259" key="2">
    <source>
        <dbReference type="Pfam" id="PF07530"/>
    </source>
</evidence>